<feature type="region of interest" description="Disordered" evidence="1">
    <location>
        <begin position="120"/>
        <end position="152"/>
    </location>
</feature>
<dbReference type="EMBL" id="CDMZ01000609">
    <property type="protein sequence ID" value="CUC09339.1"/>
    <property type="molecule type" value="Genomic_DNA"/>
</dbReference>
<organism evidence="2">
    <name type="scientific">Chromera velia CCMP2878</name>
    <dbReference type="NCBI Taxonomy" id="1169474"/>
    <lineage>
        <taxon>Eukaryota</taxon>
        <taxon>Sar</taxon>
        <taxon>Alveolata</taxon>
        <taxon>Colpodellida</taxon>
        <taxon>Chromeraceae</taxon>
        <taxon>Chromera</taxon>
    </lineage>
</organism>
<name>A0A0K6S768_9ALVE</name>
<dbReference type="AlphaFoldDB" id="A0A0K6S768"/>
<protein>
    <submittedName>
        <fullName evidence="2">Uncharacterized protein</fullName>
    </submittedName>
</protein>
<dbReference type="EMBL" id="CDMZ01000609">
    <property type="protein sequence ID" value="CUC09338.1"/>
    <property type="molecule type" value="Genomic_DNA"/>
</dbReference>
<evidence type="ECO:0000313" key="3">
    <source>
        <dbReference type="EMBL" id="CUC09339.1"/>
    </source>
</evidence>
<feature type="compositionally biased region" description="Basic and acidic residues" evidence="1">
    <location>
        <begin position="136"/>
        <end position="152"/>
    </location>
</feature>
<evidence type="ECO:0000256" key="1">
    <source>
        <dbReference type="SAM" id="MobiDB-lite"/>
    </source>
</evidence>
<evidence type="ECO:0000313" key="2">
    <source>
        <dbReference type="EMBL" id="CUC09338.1"/>
    </source>
</evidence>
<accession>A0A0K6S768</accession>
<reference evidence="2" key="1">
    <citation type="submission" date="2014-11" db="EMBL/GenBank/DDBJ databases">
        <title>Molecular phylogeny of cliff fern family Woodsiaceae with morphological implications.</title>
        <authorList>
            <person name="Shao Y.-Z."/>
            <person name="Wei R."/>
            <person name="Zhang X.-C."/>
        </authorList>
    </citation>
    <scope>NUCLEOTIDE SEQUENCE</scope>
</reference>
<gene>
    <name evidence="3" type="ORF">Cvel_18605.t1</name>
    <name evidence="2" type="ORF">Cvel_18605.t2.CR1</name>
</gene>
<dbReference type="VEuPathDB" id="CryptoDB:Cvel_18605"/>
<proteinExistence type="predicted"/>
<sequence length="152" mass="16283">MRCDIRSSVCSRLSPRHEGPCVSPKALFGLSVRDSSMASNRARCCPSPVLVLPTGGKLPRVAASRWAATQGTRGTARICSGGQEEVGEAGLEWTAWCLNCNQHSGSRLHEEGSHEFMGQDVVQGGESGRRGQVLLDEQRLPGSRDVHETGPS</sequence>